<dbReference type="Pfam" id="PF00535">
    <property type="entry name" value="Glycos_transf_2"/>
    <property type="match status" value="1"/>
</dbReference>
<reference evidence="2 3" key="1">
    <citation type="submission" date="2020-03" db="EMBL/GenBank/DDBJ databases">
        <title>Genomic Encyclopedia of Type Strains, Phase IV (KMG-IV): sequencing the most valuable type-strain genomes for metagenomic binning, comparative biology and taxonomic classification.</title>
        <authorList>
            <person name="Goeker M."/>
        </authorList>
    </citation>
    <scope>NUCLEOTIDE SEQUENCE [LARGE SCALE GENOMIC DNA]</scope>
    <source>
        <strain evidence="2 3">DSM 27651</strain>
    </source>
</reference>
<evidence type="ECO:0000259" key="1">
    <source>
        <dbReference type="Pfam" id="PF00535"/>
    </source>
</evidence>
<gene>
    <name evidence="2" type="ORF">GGR88_001193</name>
</gene>
<proteinExistence type="predicted"/>
<name>A0ABX0XK53_9SPHN</name>
<sequence length="343" mass="37755">MTPDFARIAVVTVNYRTPDLALDCARALIAERELLPNLSLVLVDGGSGDGSADRIADGLADPAFSGWAEAMPLPINGGYGWANNQAILALLQAPEPPEFIYLLNPDAVIEPGAIARLIPHMRTQPRAAAVGSQIIDPDGSRAGSHFRFPTPRRELVRGARTGLVDKLLGTSGGGMPPADDLVECDWATGACVLLRSDALRDAGIFDDGFFLYFEEIELMWRMRAKGWTILHDPRSRVMHLGGASTGVTNEVARRNPPYWYASQRRFFALTQGKAAAASATVAWLFGHLLWRLRHLIDRREATGLPLAGRDRLRHGWPQATDARRSDTAWTRHRLSPPLWQENK</sequence>
<comment type="caution">
    <text evidence="2">The sequence shown here is derived from an EMBL/GenBank/DDBJ whole genome shotgun (WGS) entry which is preliminary data.</text>
</comment>
<dbReference type="InterPro" id="IPR029044">
    <property type="entry name" value="Nucleotide-diphossugar_trans"/>
</dbReference>
<keyword evidence="3" id="KW-1185">Reference proteome</keyword>
<dbReference type="PANTHER" id="PTHR43179">
    <property type="entry name" value="RHAMNOSYLTRANSFERASE WBBL"/>
    <property type="match status" value="1"/>
</dbReference>
<dbReference type="EMBL" id="JAATJE010000001">
    <property type="protein sequence ID" value="NJC33719.1"/>
    <property type="molecule type" value="Genomic_DNA"/>
</dbReference>
<dbReference type="Proteomes" id="UP000734218">
    <property type="component" value="Unassembled WGS sequence"/>
</dbReference>
<accession>A0ABX0XK53</accession>
<evidence type="ECO:0000313" key="2">
    <source>
        <dbReference type="EMBL" id="NJC33719.1"/>
    </source>
</evidence>
<dbReference type="RefSeq" id="WP_167953672.1">
    <property type="nucleotide sequence ID" value="NZ_JAATJE010000001.1"/>
</dbReference>
<organism evidence="2 3">
    <name type="scientific">Sphingomonas jejuensis</name>
    <dbReference type="NCBI Taxonomy" id="904715"/>
    <lineage>
        <taxon>Bacteria</taxon>
        <taxon>Pseudomonadati</taxon>
        <taxon>Pseudomonadota</taxon>
        <taxon>Alphaproteobacteria</taxon>
        <taxon>Sphingomonadales</taxon>
        <taxon>Sphingomonadaceae</taxon>
        <taxon>Sphingomonas</taxon>
    </lineage>
</organism>
<evidence type="ECO:0000313" key="3">
    <source>
        <dbReference type="Proteomes" id="UP000734218"/>
    </source>
</evidence>
<protein>
    <recommendedName>
        <fullName evidence="1">Glycosyltransferase 2-like domain-containing protein</fullName>
    </recommendedName>
</protein>
<dbReference type="PANTHER" id="PTHR43179:SF7">
    <property type="entry name" value="RHAMNOSYLTRANSFERASE WBBL"/>
    <property type="match status" value="1"/>
</dbReference>
<feature type="domain" description="Glycosyltransferase 2-like" evidence="1">
    <location>
        <begin position="10"/>
        <end position="146"/>
    </location>
</feature>
<dbReference type="InterPro" id="IPR001173">
    <property type="entry name" value="Glyco_trans_2-like"/>
</dbReference>
<dbReference type="Gene3D" id="3.90.550.10">
    <property type="entry name" value="Spore Coat Polysaccharide Biosynthesis Protein SpsA, Chain A"/>
    <property type="match status" value="1"/>
</dbReference>
<dbReference type="SUPFAM" id="SSF53448">
    <property type="entry name" value="Nucleotide-diphospho-sugar transferases"/>
    <property type="match status" value="1"/>
</dbReference>